<proteinExistence type="predicted"/>
<accession>A0ABZ0WG05</accession>
<dbReference type="Proteomes" id="UP001325479">
    <property type="component" value="Chromosome"/>
</dbReference>
<evidence type="ECO:0000256" key="1">
    <source>
        <dbReference type="SAM" id="Phobius"/>
    </source>
</evidence>
<protein>
    <submittedName>
        <fullName evidence="2">Uncharacterized protein</fullName>
    </submittedName>
</protein>
<dbReference type="RefSeq" id="WP_198665385.1">
    <property type="nucleotide sequence ID" value="NZ_CP139965.1"/>
</dbReference>
<name>A0ABZ0WG05_9BURK</name>
<reference evidence="2 3" key="1">
    <citation type="submission" date="2023-12" db="EMBL/GenBank/DDBJ databases">
        <title>Genome sequencing and assembly of bacterial species from a model synthetic community.</title>
        <authorList>
            <person name="Hogle S.L."/>
        </authorList>
    </citation>
    <scope>NUCLEOTIDE SEQUENCE [LARGE SCALE GENOMIC DNA]</scope>
    <source>
        <strain evidence="2 3">HAMBI 2494</strain>
    </source>
</reference>
<keyword evidence="3" id="KW-1185">Reference proteome</keyword>
<keyword evidence="1" id="KW-0812">Transmembrane</keyword>
<organism evidence="2 3">
    <name type="scientific">Paraburkholderia kururiensis</name>
    <dbReference type="NCBI Taxonomy" id="984307"/>
    <lineage>
        <taxon>Bacteria</taxon>
        <taxon>Pseudomonadati</taxon>
        <taxon>Pseudomonadota</taxon>
        <taxon>Betaproteobacteria</taxon>
        <taxon>Burkholderiales</taxon>
        <taxon>Burkholderiaceae</taxon>
        <taxon>Paraburkholderia</taxon>
    </lineage>
</organism>
<dbReference type="EMBL" id="CP139965">
    <property type="protein sequence ID" value="WQD76274.1"/>
    <property type="molecule type" value="Genomic_DNA"/>
</dbReference>
<sequence>MIEHLVLGAFLIVPLLIVAFLFSDELWQEHRRRVHDTEQRRMDWRHPVRSFIHH</sequence>
<keyword evidence="1" id="KW-0472">Membrane</keyword>
<evidence type="ECO:0000313" key="3">
    <source>
        <dbReference type="Proteomes" id="UP001325479"/>
    </source>
</evidence>
<feature type="transmembrane region" description="Helical" evidence="1">
    <location>
        <begin position="6"/>
        <end position="23"/>
    </location>
</feature>
<evidence type="ECO:0000313" key="2">
    <source>
        <dbReference type="EMBL" id="WQD76274.1"/>
    </source>
</evidence>
<keyword evidence="1" id="KW-1133">Transmembrane helix</keyword>
<gene>
    <name evidence="2" type="ORF">U0042_19450</name>
</gene>